<dbReference type="InterPro" id="IPR006015">
    <property type="entry name" value="Universal_stress_UspA"/>
</dbReference>
<accession>A0ABN1B2G2</accession>
<dbReference type="RefSeq" id="WP_344096281.1">
    <property type="nucleotide sequence ID" value="NZ_BAAAHB010000108.1"/>
</dbReference>
<evidence type="ECO:0000259" key="2">
    <source>
        <dbReference type="Pfam" id="PF00582"/>
    </source>
</evidence>
<dbReference type="InterPro" id="IPR006016">
    <property type="entry name" value="UspA"/>
</dbReference>
<dbReference type="CDD" id="cd00293">
    <property type="entry name" value="USP-like"/>
    <property type="match status" value="1"/>
</dbReference>
<dbReference type="PANTHER" id="PTHR31964">
    <property type="entry name" value="ADENINE NUCLEOTIDE ALPHA HYDROLASES-LIKE SUPERFAMILY PROTEIN"/>
    <property type="match status" value="1"/>
</dbReference>
<dbReference type="SUPFAM" id="SSF52402">
    <property type="entry name" value="Adenine nucleotide alpha hydrolases-like"/>
    <property type="match status" value="1"/>
</dbReference>
<evidence type="ECO:0000313" key="3">
    <source>
        <dbReference type="EMBL" id="GAA0488874.1"/>
    </source>
</evidence>
<evidence type="ECO:0000256" key="1">
    <source>
        <dbReference type="ARBA" id="ARBA00008791"/>
    </source>
</evidence>
<reference evidence="3 4" key="1">
    <citation type="journal article" date="2019" name="Int. J. Syst. Evol. Microbiol.">
        <title>The Global Catalogue of Microorganisms (GCM) 10K type strain sequencing project: providing services to taxonomists for standard genome sequencing and annotation.</title>
        <authorList>
            <consortium name="The Broad Institute Genomics Platform"/>
            <consortium name="The Broad Institute Genome Sequencing Center for Infectious Disease"/>
            <person name="Wu L."/>
            <person name="Ma J."/>
        </authorList>
    </citation>
    <scope>NUCLEOTIDE SEQUENCE [LARGE SCALE GENOMIC DNA]</scope>
    <source>
        <strain evidence="3 4">JCM 10649</strain>
    </source>
</reference>
<feature type="domain" description="UspA" evidence="2">
    <location>
        <begin position="6"/>
        <end position="147"/>
    </location>
</feature>
<dbReference type="Proteomes" id="UP001499895">
    <property type="component" value="Unassembled WGS sequence"/>
</dbReference>
<evidence type="ECO:0000313" key="4">
    <source>
        <dbReference type="Proteomes" id="UP001499895"/>
    </source>
</evidence>
<gene>
    <name evidence="3" type="ORF">GCM10009544_57510</name>
</gene>
<dbReference type="PRINTS" id="PR01438">
    <property type="entry name" value="UNVRSLSTRESS"/>
</dbReference>
<dbReference type="EMBL" id="BAAAHB010000108">
    <property type="protein sequence ID" value="GAA0488874.1"/>
    <property type="molecule type" value="Genomic_DNA"/>
</dbReference>
<dbReference type="PANTHER" id="PTHR31964:SF113">
    <property type="entry name" value="USPA DOMAIN-CONTAINING PROTEIN"/>
    <property type="match status" value="1"/>
</dbReference>
<dbReference type="Pfam" id="PF00582">
    <property type="entry name" value="Usp"/>
    <property type="match status" value="1"/>
</dbReference>
<comment type="caution">
    <text evidence="3">The sequence shown here is derived from an EMBL/GenBank/DDBJ whole genome shotgun (WGS) entry which is preliminary data.</text>
</comment>
<keyword evidence="4" id="KW-1185">Reference proteome</keyword>
<organism evidence="3 4">
    <name type="scientific">Streptomyces stramineus</name>
    <dbReference type="NCBI Taxonomy" id="173861"/>
    <lineage>
        <taxon>Bacteria</taxon>
        <taxon>Bacillati</taxon>
        <taxon>Actinomycetota</taxon>
        <taxon>Actinomycetes</taxon>
        <taxon>Kitasatosporales</taxon>
        <taxon>Streptomycetaceae</taxon>
        <taxon>Streptomyces</taxon>
    </lineage>
</organism>
<dbReference type="InterPro" id="IPR014729">
    <property type="entry name" value="Rossmann-like_a/b/a_fold"/>
</dbReference>
<comment type="similarity">
    <text evidence="1">Belongs to the universal stress protein A family.</text>
</comment>
<proteinExistence type="inferred from homology"/>
<dbReference type="Gene3D" id="3.40.50.620">
    <property type="entry name" value="HUPs"/>
    <property type="match status" value="1"/>
</dbReference>
<protein>
    <recommendedName>
        <fullName evidence="2">UspA domain-containing protein</fullName>
    </recommendedName>
</protein>
<name>A0ABN1B2G2_9ACTN</name>
<sequence length="162" mass="17137">MQNSVRRVVVGVDGSAGSLLALRRAAGEARRHRARLCPVLVYSSPRGDYLDAVWPPDEEEARELSHQAHDRLKCACERALGGLPRDVPCEPVVALGPAGPLLVEAAHEDGDLLVVGGGSHGPVHRLLAGSVSRYCVRHAPGPVLVVPPERPAADPEAAAHRV</sequence>